<dbReference type="Proteomes" id="UP000789366">
    <property type="component" value="Unassembled WGS sequence"/>
</dbReference>
<evidence type="ECO:0000313" key="2">
    <source>
        <dbReference type="Proteomes" id="UP000789366"/>
    </source>
</evidence>
<accession>A0ACA9KY20</accession>
<keyword evidence="2" id="KW-1185">Reference proteome</keyword>
<feature type="non-terminal residue" evidence="1">
    <location>
        <position position="1"/>
    </location>
</feature>
<sequence>EISNFEQIFYKLLMLDKIEIDVDRVYKELIIIIKVNTESEYQILAPNIVILEPSSNSYSDKAVHKTYSMFFDDVEKKLVNEIK</sequence>
<proteinExistence type="predicted"/>
<name>A0ACA9KY20_9GLOM</name>
<reference evidence="1" key="1">
    <citation type="submission" date="2021-06" db="EMBL/GenBank/DDBJ databases">
        <authorList>
            <person name="Kallberg Y."/>
            <person name="Tangrot J."/>
            <person name="Rosling A."/>
        </authorList>
    </citation>
    <scope>NUCLEOTIDE SEQUENCE</scope>
    <source>
        <strain evidence="1">28 12/20/2015</strain>
    </source>
</reference>
<dbReference type="EMBL" id="CAJVPW010001942">
    <property type="protein sequence ID" value="CAG8495502.1"/>
    <property type="molecule type" value="Genomic_DNA"/>
</dbReference>
<evidence type="ECO:0000313" key="1">
    <source>
        <dbReference type="EMBL" id="CAG8495502.1"/>
    </source>
</evidence>
<comment type="caution">
    <text evidence="1">The sequence shown here is derived from an EMBL/GenBank/DDBJ whole genome shotgun (WGS) entry which is preliminary data.</text>
</comment>
<protein>
    <submittedName>
        <fullName evidence="1">3008_t:CDS:1</fullName>
    </submittedName>
</protein>
<gene>
    <name evidence="1" type="ORF">SPELUC_LOCUS2760</name>
</gene>
<organism evidence="1 2">
    <name type="scientific">Cetraspora pellucida</name>
    <dbReference type="NCBI Taxonomy" id="1433469"/>
    <lineage>
        <taxon>Eukaryota</taxon>
        <taxon>Fungi</taxon>
        <taxon>Fungi incertae sedis</taxon>
        <taxon>Mucoromycota</taxon>
        <taxon>Glomeromycotina</taxon>
        <taxon>Glomeromycetes</taxon>
        <taxon>Diversisporales</taxon>
        <taxon>Gigasporaceae</taxon>
        <taxon>Cetraspora</taxon>
    </lineage>
</organism>